<dbReference type="GO" id="GO:0045259">
    <property type="term" value="C:proton-transporting ATP synthase complex"/>
    <property type="evidence" value="ECO:0007669"/>
    <property type="project" value="UniProtKB-KW"/>
</dbReference>
<dbReference type="Pfam" id="PF00213">
    <property type="entry name" value="OSCP"/>
    <property type="match status" value="1"/>
</dbReference>
<evidence type="ECO:0000256" key="8">
    <source>
        <dbReference type="HAMAP-Rule" id="MF_01416"/>
    </source>
</evidence>
<dbReference type="InterPro" id="IPR020781">
    <property type="entry name" value="ATPase_OSCP/d_CS"/>
</dbReference>
<evidence type="ECO:0000256" key="5">
    <source>
        <dbReference type="ARBA" id="ARBA00023136"/>
    </source>
</evidence>
<organism evidence="9 10">
    <name type="scientific">Nocardioides ginsengisegetis</name>
    <dbReference type="NCBI Taxonomy" id="661491"/>
    <lineage>
        <taxon>Bacteria</taxon>
        <taxon>Bacillati</taxon>
        <taxon>Actinomycetota</taxon>
        <taxon>Actinomycetes</taxon>
        <taxon>Propionibacteriales</taxon>
        <taxon>Nocardioidaceae</taxon>
        <taxon>Nocardioides</taxon>
    </lineage>
</organism>
<protein>
    <recommendedName>
        <fullName evidence="8">ATP synthase subunit delta</fullName>
    </recommendedName>
    <alternativeName>
        <fullName evidence="8">ATP synthase F(1) sector subunit delta</fullName>
    </alternativeName>
    <alternativeName>
        <fullName evidence="8">F-type ATPase subunit delta</fullName>
        <shortName evidence="8">F-ATPase subunit delta</shortName>
    </alternativeName>
</protein>
<comment type="function">
    <text evidence="8">This protein is part of the stalk that links CF(0) to CF(1). It either transmits conformational changes from CF(0) to CF(1) or is implicated in proton conduction.</text>
</comment>
<dbReference type="InterPro" id="IPR026015">
    <property type="entry name" value="ATP_synth_OSCP/delta_N_sf"/>
</dbReference>
<dbReference type="RefSeq" id="WP_182537179.1">
    <property type="nucleotide sequence ID" value="NZ_JACGXA010000001.1"/>
</dbReference>
<evidence type="ECO:0000313" key="10">
    <source>
        <dbReference type="Proteomes" id="UP000580910"/>
    </source>
</evidence>
<keyword evidence="7 8" id="KW-0066">ATP synthesis</keyword>
<evidence type="ECO:0000256" key="4">
    <source>
        <dbReference type="ARBA" id="ARBA00023065"/>
    </source>
</evidence>
<comment type="caution">
    <text evidence="9">The sequence shown here is derived from an EMBL/GenBank/DDBJ whole genome shotgun (WGS) entry which is preliminary data.</text>
</comment>
<dbReference type="HAMAP" id="MF_01416">
    <property type="entry name" value="ATP_synth_delta_bact"/>
    <property type="match status" value="1"/>
</dbReference>
<dbReference type="SUPFAM" id="SSF47928">
    <property type="entry name" value="N-terminal domain of the delta subunit of the F1F0-ATP synthase"/>
    <property type="match status" value="1"/>
</dbReference>
<comment type="subcellular location">
    <subcellularLocation>
        <location evidence="8">Cell membrane</location>
        <topology evidence="8">Peripheral membrane protein</topology>
    </subcellularLocation>
    <subcellularLocation>
        <location evidence="1">Membrane</location>
    </subcellularLocation>
</comment>
<dbReference type="NCBIfam" id="NF009967">
    <property type="entry name" value="PRK13430.1"/>
    <property type="match status" value="1"/>
</dbReference>
<sequence>MQGSSGESLARLSDALGTAIDGGADGATVGDGLFAAADVLRDQPALRRAATDPSSPAEAKRALVSGIFGSHLDSTATEIVGTAAGLRWASSGDLARALEQLGVVALVKAADAAGEADRLEDDLFRFGRAVVDNPELRDALSDPARSAGDKRALVRSLLEGKAAGGAIRLAERSVSGVHLTVARALDEYGKVAAETRNRLVALVRTARPLEAGEQQRLADVLARQYSRPVHLNVVVDQSVVGGLRLQIGDQVIDGTIASRLDDARRRLVG</sequence>
<evidence type="ECO:0000256" key="3">
    <source>
        <dbReference type="ARBA" id="ARBA00022781"/>
    </source>
</evidence>
<gene>
    <name evidence="8" type="primary">atpH</name>
    <name evidence="9" type="ORF">FB382_000915</name>
</gene>
<accession>A0A7W3IY09</accession>
<evidence type="ECO:0000256" key="6">
    <source>
        <dbReference type="ARBA" id="ARBA00023196"/>
    </source>
</evidence>
<evidence type="ECO:0000313" key="9">
    <source>
        <dbReference type="EMBL" id="MBA8802624.1"/>
    </source>
</evidence>
<evidence type="ECO:0000256" key="1">
    <source>
        <dbReference type="ARBA" id="ARBA00004370"/>
    </source>
</evidence>
<dbReference type="PANTHER" id="PTHR11910">
    <property type="entry name" value="ATP SYNTHASE DELTA CHAIN"/>
    <property type="match status" value="1"/>
</dbReference>
<dbReference type="AlphaFoldDB" id="A0A7W3IY09"/>
<keyword evidence="5 8" id="KW-0472">Membrane</keyword>
<keyword evidence="2 8" id="KW-0813">Transport</keyword>
<evidence type="ECO:0000256" key="2">
    <source>
        <dbReference type="ARBA" id="ARBA00022448"/>
    </source>
</evidence>
<dbReference type="GO" id="GO:0046933">
    <property type="term" value="F:proton-transporting ATP synthase activity, rotational mechanism"/>
    <property type="evidence" value="ECO:0007669"/>
    <property type="project" value="UniProtKB-UniRule"/>
</dbReference>
<comment type="similarity">
    <text evidence="8">Belongs to the ATPase delta chain family.</text>
</comment>
<name>A0A7W3IY09_9ACTN</name>
<keyword evidence="3 8" id="KW-0375">Hydrogen ion transport</keyword>
<comment type="function">
    <text evidence="8">F(1)F(0) ATP synthase produces ATP from ADP in the presence of a proton or sodium gradient. F-type ATPases consist of two structural domains, F(1) containing the extramembraneous catalytic core and F(0) containing the membrane proton channel, linked together by a central stalk and a peripheral stalk. During catalysis, ATP synthesis in the catalytic domain of F(1) is coupled via a rotary mechanism of the central stalk subunits to proton translocation.</text>
</comment>
<dbReference type="Proteomes" id="UP000580910">
    <property type="component" value="Unassembled WGS sequence"/>
</dbReference>
<dbReference type="PROSITE" id="PS00389">
    <property type="entry name" value="ATPASE_DELTA"/>
    <property type="match status" value="1"/>
</dbReference>
<reference evidence="9 10" key="1">
    <citation type="submission" date="2020-07" db="EMBL/GenBank/DDBJ databases">
        <title>Sequencing the genomes of 1000 actinobacteria strains.</title>
        <authorList>
            <person name="Klenk H.-P."/>
        </authorList>
    </citation>
    <scope>NUCLEOTIDE SEQUENCE [LARGE SCALE GENOMIC DNA]</scope>
    <source>
        <strain evidence="9 10">DSM 21349</strain>
    </source>
</reference>
<dbReference type="EMBL" id="JACGXA010000001">
    <property type="protein sequence ID" value="MBA8802624.1"/>
    <property type="molecule type" value="Genomic_DNA"/>
</dbReference>
<evidence type="ECO:0000256" key="7">
    <source>
        <dbReference type="ARBA" id="ARBA00023310"/>
    </source>
</evidence>
<proteinExistence type="inferred from homology"/>
<keyword evidence="8" id="KW-1003">Cell membrane</keyword>
<dbReference type="Gene3D" id="1.10.520.20">
    <property type="entry name" value="N-terminal domain of the delta subunit of the F1F0-ATP synthase"/>
    <property type="match status" value="1"/>
</dbReference>
<keyword evidence="6 8" id="KW-0139">CF(1)</keyword>
<keyword evidence="10" id="KW-1185">Reference proteome</keyword>
<keyword evidence="4 8" id="KW-0406">Ion transport</keyword>
<dbReference type="GO" id="GO:0005886">
    <property type="term" value="C:plasma membrane"/>
    <property type="evidence" value="ECO:0007669"/>
    <property type="project" value="UniProtKB-SubCell"/>
</dbReference>
<dbReference type="InterPro" id="IPR000711">
    <property type="entry name" value="ATPase_OSCP/dsu"/>
</dbReference>